<protein>
    <submittedName>
        <fullName evidence="1">Uncharacterized protein</fullName>
    </submittedName>
</protein>
<reference evidence="1" key="2">
    <citation type="submission" date="2025-05" db="UniProtKB">
        <authorList>
            <consortium name="Ensembl"/>
        </authorList>
    </citation>
    <scope>IDENTIFICATION</scope>
</reference>
<dbReference type="AlphaFoldDB" id="A0A4W2I4T2"/>
<organism evidence="1 3">
    <name type="scientific">Bos indicus x Bos taurus</name>
    <name type="common">Hybrid cattle</name>
    <dbReference type="NCBI Taxonomy" id="30522"/>
    <lineage>
        <taxon>Eukaryota</taxon>
        <taxon>Metazoa</taxon>
        <taxon>Chordata</taxon>
        <taxon>Craniata</taxon>
        <taxon>Vertebrata</taxon>
        <taxon>Euteleostomi</taxon>
        <taxon>Mammalia</taxon>
        <taxon>Eutheria</taxon>
        <taxon>Laurasiatheria</taxon>
        <taxon>Artiodactyla</taxon>
        <taxon>Ruminantia</taxon>
        <taxon>Pecora</taxon>
        <taxon>Bovidae</taxon>
        <taxon>Bovinae</taxon>
        <taxon>Bos</taxon>
    </lineage>
</organism>
<dbReference type="Ensembl" id="ENSBIXT00000011390.1">
    <property type="protein sequence ID" value="ENSBIXP00000028084.1"/>
    <property type="gene ID" value="ENSBIXG00000000238.1"/>
</dbReference>
<sequence>MAWFGGLGSSLGHSLGQAGGTMASLTDYVSSFTKNVLRKGAEKVEELLYSAREEVVDFESVLKSEIESSRFTYC</sequence>
<keyword evidence="2" id="KW-1185">Reference proteome</keyword>
<reference evidence="2 3" key="1">
    <citation type="submission" date="2018-11" db="EMBL/GenBank/DDBJ databases">
        <title>Haplotype-resolved cattle genomes.</title>
        <authorList>
            <person name="Low W.Y."/>
            <person name="Tearle R."/>
            <person name="Bickhart D.M."/>
            <person name="Rosen B.D."/>
            <person name="Koren S."/>
            <person name="Rhie A."/>
            <person name="Hiendleder S."/>
            <person name="Phillippy A.M."/>
            <person name="Smith T.P.L."/>
            <person name="Williams J.L."/>
        </authorList>
    </citation>
    <scope>NUCLEOTIDE SEQUENCE [LARGE SCALE GENOMIC DNA]</scope>
</reference>
<accession>A0A4W2I4T2</accession>
<dbReference type="Proteomes" id="UP000314981">
    <property type="component" value="Chromosome 25"/>
</dbReference>
<dbReference type="GeneTree" id="ENSGT00950000185050"/>
<dbReference type="Proteomes" id="UP000429181">
    <property type="component" value="Chromosome 25"/>
</dbReference>
<dbReference type="Ensembl" id="ENSBIXT00005029288.1">
    <property type="protein sequence ID" value="ENSBIXP00005038761.1"/>
    <property type="gene ID" value="ENSBIXG00005020912.1"/>
</dbReference>
<proteinExistence type="predicted"/>
<dbReference type="STRING" id="30522.A0A4W2I4T2"/>
<evidence type="ECO:0000313" key="3">
    <source>
        <dbReference type="Proteomes" id="UP000429181"/>
    </source>
</evidence>
<name>A0A4W2I4T2_BOBOX</name>
<evidence type="ECO:0000313" key="2">
    <source>
        <dbReference type="Proteomes" id="UP000314981"/>
    </source>
</evidence>
<evidence type="ECO:0000313" key="1">
    <source>
        <dbReference type="Ensembl" id="ENSBIXP00005038761.1"/>
    </source>
</evidence>